<reference evidence="2" key="2">
    <citation type="submission" date="2021-11" db="EMBL/GenBank/DDBJ databases">
        <authorList>
            <consortium name="Genoscope - CEA"/>
            <person name="William W."/>
        </authorList>
    </citation>
    <scope>NUCLEOTIDE SEQUENCE</scope>
</reference>
<accession>A0A7S3ZMS5</accession>
<dbReference type="Proteomes" id="UP000789595">
    <property type="component" value="Unassembled WGS sequence"/>
</dbReference>
<dbReference type="OrthoDB" id="10662978at2759"/>
<proteinExistence type="predicted"/>
<keyword evidence="3" id="KW-1185">Reference proteome</keyword>
<evidence type="ECO:0000313" key="2">
    <source>
        <dbReference type="EMBL" id="CAH0365652.1"/>
    </source>
</evidence>
<name>A0A7S3ZMS5_9STRA</name>
<protein>
    <submittedName>
        <fullName evidence="1">Uncharacterized protein</fullName>
    </submittedName>
</protein>
<organism evidence="1">
    <name type="scientific">Pelagomonas calceolata</name>
    <dbReference type="NCBI Taxonomy" id="35677"/>
    <lineage>
        <taxon>Eukaryota</taxon>
        <taxon>Sar</taxon>
        <taxon>Stramenopiles</taxon>
        <taxon>Ochrophyta</taxon>
        <taxon>Pelagophyceae</taxon>
        <taxon>Pelagomonadales</taxon>
        <taxon>Pelagomonadaceae</taxon>
        <taxon>Pelagomonas</taxon>
    </lineage>
</organism>
<reference evidence="1" key="1">
    <citation type="submission" date="2021-01" db="EMBL/GenBank/DDBJ databases">
        <authorList>
            <person name="Corre E."/>
            <person name="Pelletier E."/>
            <person name="Niang G."/>
            <person name="Scheremetjew M."/>
            <person name="Finn R."/>
            <person name="Kale V."/>
            <person name="Holt S."/>
            <person name="Cochrane G."/>
            <person name="Meng A."/>
            <person name="Brown T."/>
            <person name="Cohen L."/>
        </authorList>
    </citation>
    <scope>NUCLEOTIDE SEQUENCE</scope>
    <source>
        <strain evidence="1">CCMP1756</strain>
    </source>
</reference>
<dbReference type="EMBL" id="HBIW01004543">
    <property type="protein sequence ID" value="CAE0688266.1"/>
    <property type="molecule type" value="Transcribed_RNA"/>
</dbReference>
<sequence>MGCCFPDMFGTKKGLLIGACTSCGLKDNPDEVHYIDDCLTCEEGFEIIPMFPDCTGLCIKTGQSVRTFMEMGFADLSTSACTAYLDCYGGDDRKAIKVLPTDGTNSFPWGGGGSYFYWSYSYSYEFESYSYGDDDFFDDDLYANIVCDGQTPDNYCDCGSGPLGDCEANPSFCACEEAQAPECCDGSAYSFSYGDVCVDGIIEVISGDHDGEGERCVQCDGQAPGDYCDCQVDCEESDNCDCAEAKGPTCCGEGGRD</sequence>
<evidence type="ECO:0000313" key="1">
    <source>
        <dbReference type="EMBL" id="CAE0688266.1"/>
    </source>
</evidence>
<evidence type="ECO:0000313" key="3">
    <source>
        <dbReference type="Proteomes" id="UP000789595"/>
    </source>
</evidence>
<gene>
    <name evidence="1" type="ORF">PCAL00307_LOCUS3700</name>
    <name evidence="2" type="ORF">PECAL_1P21010</name>
</gene>
<dbReference type="EMBL" id="CAKKNE010000001">
    <property type="protein sequence ID" value="CAH0365652.1"/>
    <property type="molecule type" value="Genomic_DNA"/>
</dbReference>
<dbReference type="AlphaFoldDB" id="A0A7S3ZMS5"/>